<accession>A0A318SYA7</accession>
<reference evidence="3 4" key="1">
    <citation type="submission" date="2018-06" db="EMBL/GenBank/DDBJ databases">
        <title>Genomic Encyclopedia of Type Strains, Phase III (KMG-III): the genomes of soil and plant-associated and newly described type strains.</title>
        <authorList>
            <person name="Whitman W."/>
        </authorList>
    </citation>
    <scope>NUCLEOTIDE SEQUENCE [LARGE SCALE GENOMIC DNA]</scope>
    <source>
        <strain evidence="3 4">ORS 1419</strain>
    </source>
</reference>
<evidence type="ECO:0000313" key="4">
    <source>
        <dbReference type="Proteomes" id="UP000247454"/>
    </source>
</evidence>
<organism evidence="3 4">
    <name type="scientific">Phyllobacterium leguminum</name>
    <dbReference type="NCBI Taxonomy" id="314237"/>
    <lineage>
        <taxon>Bacteria</taxon>
        <taxon>Pseudomonadati</taxon>
        <taxon>Pseudomonadota</taxon>
        <taxon>Alphaproteobacteria</taxon>
        <taxon>Hyphomicrobiales</taxon>
        <taxon>Phyllobacteriaceae</taxon>
        <taxon>Phyllobacterium</taxon>
    </lineage>
</organism>
<evidence type="ECO:0008006" key="5">
    <source>
        <dbReference type="Google" id="ProtNLM"/>
    </source>
</evidence>
<dbReference type="AlphaFoldDB" id="A0A318SYA7"/>
<keyword evidence="2" id="KW-0732">Signal</keyword>
<dbReference type="OrthoDB" id="8451210at2"/>
<feature type="region of interest" description="Disordered" evidence="1">
    <location>
        <begin position="38"/>
        <end position="77"/>
    </location>
</feature>
<evidence type="ECO:0000313" key="3">
    <source>
        <dbReference type="EMBL" id="PYE87031.1"/>
    </source>
</evidence>
<gene>
    <name evidence="3" type="ORF">C7477_11772</name>
</gene>
<comment type="caution">
    <text evidence="3">The sequence shown here is derived from an EMBL/GenBank/DDBJ whole genome shotgun (WGS) entry which is preliminary data.</text>
</comment>
<protein>
    <recommendedName>
        <fullName evidence="5">DUF680 domain-containing protein</fullName>
    </recommendedName>
</protein>
<dbReference type="RefSeq" id="WP_110753148.1">
    <property type="nucleotide sequence ID" value="NZ_QJTF01000017.1"/>
</dbReference>
<evidence type="ECO:0000256" key="2">
    <source>
        <dbReference type="SAM" id="SignalP"/>
    </source>
</evidence>
<feature type="chain" id="PRO_5016403804" description="DUF680 domain-containing protein" evidence="2">
    <location>
        <begin position="21"/>
        <end position="77"/>
    </location>
</feature>
<evidence type="ECO:0000256" key="1">
    <source>
        <dbReference type="SAM" id="MobiDB-lite"/>
    </source>
</evidence>
<proteinExistence type="predicted"/>
<name>A0A318SYA7_9HYPH</name>
<dbReference type="Proteomes" id="UP000247454">
    <property type="component" value="Unassembled WGS sequence"/>
</dbReference>
<feature type="signal peptide" evidence="2">
    <location>
        <begin position="1"/>
        <end position="20"/>
    </location>
</feature>
<dbReference type="EMBL" id="QJTF01000017">
    <property type="protein sequence ID" value="PYE87031.1"/>
    <property type="molecule type" value="Genomic_DNA"/>
</dbReference>
<keyword evidence="4" id="KW-1185">Reference proteome</keyword>
<sequence>MKKITLAATALVLSAGAAFAENPDFGTSAALNLNDATTPAPAQTIDRTAPASIRKPTVGQTNPAANRFGDGSPANQR</sequence>